<dbReference type="EMBL" id="AWVJ01000019">
    <property type="protein sequence ID" value="ERK51823.1"/>
    <property type="molecule type" value="Genomic_DNA"/>
</dbReference>
<gene>
    <name evidence="1" type="ORF">HMPREF0373_00283</name>
</gene>
<accession>U2RE23</accession>
<keyword evidence="2" id="KW-1185">Reference proteome</keyword>
<proteinExistence type="predicted"/>
<sequence>MTENNDRADFRKQKSREEKTDVRKRHIRFLFGLVHELQIA</sequence>
<organism evidence="1 2">
    <name type="scientific">Eubacterium ramulus ATCC 29099</name>
    <dbReference type="NCBI Taxonomy" id="1256908"/>
    <lineage>
        <taxon>Bacteria</taxon>
        <taxon>Bacillati</taxon>
        <taxon>Bacillota</taxon>
        <taxon>Clostridia</taxon>
        <taxon>Eubacteriales</taxon>
        <taxon>Eubacteriaceae</taxon>
        <taxon>Eubacterium</taxon>
    </lineage>
</organism>
<reference evidence="1 2" key="1">
    <citation type="submission" date="2013-06" db="EMBL/GenBank/DDBJ databases">
        <authorList>
            <person name="Weinstock G."/>
            <person name="Sodergren E."/>
            <person name="Lobos E.A."/>
            <person name="Fulton L."/>
            <person name="Fulton R."/>
            <person name="Courtney L."/>
            <person name="Fronick C."/>
            <person name="O'Laughlin M."/>
            <person name="Godfrey J."/>
            <person name="Wilson R.M."/>
            <person name="Miner T."/>
            <person name="Farmer C."/>
            <person name="Delehaunty K."/>
            <person name="Cordes M."/>
            <person name="Minx P."/>
            <person name="Tomlinson C."/>
            <person name="Chen J."/>
            <person name="Wollam A."/>
            <person name="Pepin K.H."/>
            <person name="Bhonagiri V."/>
            <person name="Zhang X."/>
            <person name="Warren W."/>
            <person name="Mitreva M."/>
            <person name="Mardis E.R."/>
            <person name="Wilson R.K."/>
        </authorList>
    </citation>
    <scope>NUCLEOTIDE SEQUENCE [LARGE SCALE GENOMIC DNA]</scope>
    <source>
        <strain evidence="1 2">ATCC 29099</strain>
    </source>
</reference>
<evidence type="ECO:0000313" key="1">
    <source>
        <dbReference type="EMBL" id="ERK51823.1"/>
    </source>
</evidence>
<comment type="caution">
    <text evidence="1">The sequence shown here is derived from an EMBL/GenBank/DDBJ whole genome shotgun (WGS) entry which is preliminary data.</text>
</comment>
<dbReference type="PATRIC" id="fig|1256908.3.peg.250"/>
<dbReference type="AlphaFoldDB" id="U2RE23"/>
<name>U2RE23_EUBRA</name>
<dbReference type="Proteomes" id="UP000016608">
    <property type="component" value="Unassembled WGS sequence"/>
</dbReference>
<evidence type="ECO:0000313" key="2">
    <source>
        <dbReference type="Proteomes" id="UP000016608"/>
    </source>
</evidence>
<dbReference type="HOGENOM" id="CLU_3289891_0_0_9"/>
<protein>
    <submittedName>
        <fullName evidence="1">Uncharacterized protein</fullName>
    </submittedName>
</protein>